<reference evidence="1 2" key="1">
    <citation type="submission" date="2019-02" db="EMBL/GenBank/DDBJ databases">
        <title>Opniocepnalus argus genome.</title>
        <authorList>
            <person name="Zhou C."/>
            <person name="Xiao S."/>
        </authorList>
    </citation>
    <scope>NUCLEOTIDE SEQUENCE [LARGE SCALE GENOMIC DNA]</scope>
    <source>
        <strain evidence="1">OARG1902GOOAL</strain>
        <tissue evidence="1">Muscle</tissue>
    </source>
</reference>
<dbReference type="EMBL" id="CM015722">
    <property type="protein sequence ID" value="KAF3695421.1"/>
    <property type="molecule type" value="Genomic_DNA"/>
</dbReference>
<organism evidence="1 2">
    <name type="scientific">Channa argus</name>
    <name type="common">Northern snakehead</name>
    <name type="synonym">Ophicephalus argus</name>
    <dbReference type="NCBI Taxonomy" id="215402"/>
    <lineage>
        <taxon>Eukaryota</taxon>
        <taxon>Metazoa</taxon>
        <taxon>Chordata</taxon>
        <taxon>Craniata</taxon>
        <taxon>Vertebrata</taxon>
        <taxon>Euteleostomi</taxon>
        <taxon>Actinopterygii</taxon>
        <taxon>Neopterygii</taxon>
        <taxon>Teleostei</taxon>
        <taxon>Neoteleostei</taxon>
        <taxon>Acanthomorphata</taxon>
        <taxon>Anabantaria</taxon>
        <taxon>Anabantiformes</taxon>
        <taxon>Channoidei</taxon>
        <taxon>Channidae</taxon>
        <taxon>Channa</taxon>
    </lineage>
</organism>
<sequence>MVNFNDMFVLKTKTGLYLKVMKFPGELKLQATEVQNGKKNAPRVGVFHLNTRMAFCFHDGEKDYLLKVEGTKLTLEVYKGQTEQQLSDDYWFQKVNLGTGEHHGLQTVRSNQYLCIQEYEPTVMLTEHKQYCLSVRKMEVHKALTT</sequence>
<evidence type="ECO:0000313" key="2">
    <source>
        <dbReference type="Proteomes" id="UP000503349"/>
    </source>
</evidence>
<name>A0A6G1PYK8_CHAAH</name>
<protein>
    <submittedName>
        <fullName evidence="1">Uncharacterized protein</fullName>
    </submittedName>
</protein>
<accession>A0A6G1PYK8</accession>
<gene>
    <name evidence="1" type="ORF">EXN66_Car011097</name>
</gene>
<evidence type="ECO:0000313" key="1">
    <source>
        <dbReference type="EMBL" id="KAF3695421.1"/>
    </source>
</evidence>
<reference evidence="2" key="2">
    <citation type="submission" date="2019-02" db="EMBL/GenBank/DDBJ databases">
        <title>Opniocepnalus argus Var Kimnra genome.</title>
        <authorList>
            <person name="Zhou C."/>
            <person name="Xiao S."/>
        </authorList>
    </citation>
    <scope>NUCLEOTIDE SEQUENCE [LARGE SCALE GENOMIC DNA]</scope>
</reference>
<keyword evidence="2" id="KW-1185">Reference proteome</keyword>
<dbReference type="Proteomes" id="UP000503349">
    <property type="component" value="Chromosome 11"/>
</dbReference>
<dbReference type="AlphaFoldDB" id="A0A6G1PYK8"/>
<proteinExistence type="predicted"/>